<evidence type="ECO:0000313" key="4">
    <source>
        <dbReference type="Proteomes" id="UP000553963"/>
    </source>
</evidence>
<dbReference type="SUPFAM" id="SSF47090">
    <property type="entry name" value="PGBD-like"/>
    <property type="match status" value="1"/>
</dbReference>
<evidence type="ECO:0000259" key="2">
    <source>
        <dbReference type="Pfam" id="PF13406"/>
    </source>
</evidence>
<dbReference type="AlphaFoldDB" id="A0A840ARZ1"/>
<dbReference type="Gene3D" id="1.10.101.10">
    <property type="entry name" value="PGBD-like superfamily/PGBD"/>
    <property type="match status" value="1"/>
</dbReference>
<reference evidence="3 4" key="1">
    <citation type="submission" date="2020-08" db="EMBL/GenBank/DDBJ databases">
        <title>Genomic Encyclopedia of Type Strains, Phase IV (KMG-IV): sequencing the most valuable type-strain genomes for metagenomic binning, comparative biology and taxonomic classification.</title>
        <authorList>
            <person name="Goeker M."/>
        </authorList>
    </citation>
    <scope>NUCLEOTIDE SEQUENCE [LARGE SCALE GENOMIC DNA]</scope>
    <source>
        <strain evidence="3 4">DSM 25966</strain>
    </source>
</reference>
<name>A0A840ARZ1_9HYPH</name>
<dbReference type="SUPFAM" id="SSF53955">
    <property type="entry name" value="Lysozyme-like"/>
    <property type="match status" value="1"/>
</dbReference>
<dbReference type="GO" id="GO:0009253">
    <property type="term" value="P:peptidoglycan catabolic process"/>
    <property type="evidence" value="ECO:0007669"/>
    <property type="project" value="TreeGrafter"/>
</dbReference>
<dbReference type="PANTHER" id="PTHR30163:SF8">
    <property type="entry name" value="LYTIC MUREIN TRANSGLYCOSYLASE"/>
    <property type="match status" value="1"/>
</dbReference>
<dbReference type="GO" id="GO:0008933">
    <property type="term" value="F:peptidoglycan lytic transglycosylase activity"/>
    <property type="evidence" value="ECO:0007669"/>
    <property type="project" value="TreeGrafter"/>
</dbReference>
<dbReference type="Gene3D" id="1.10.8.350">
    <property type="entry name" value="Bacterial muramidase"/>
    <property type="match status" value="1"/>
</dbReference>
<proteinExistence type="predicted"/>
<dbReference type="Pfam" id="PF13406">
    <property type="entry name" value="SLT_2"/>
    <property type="match status" value="1"/>
</dbReference>
<gene>
    <name evidence="3" type="ORF">GGR25_002651</name>
</gene>
<dbReference type="InterPro" id="IPR031304">
    <property type="entry name" value="SLT_2"/>
</dbReference>
<dbReference type="InterPro" id="IPR011970">
    <property type="entry name" value="MltB_2"/>
</dbReference>
<organism evidence="3 4">
    <name type="scientific">Kaistia hirudinis</name>
    <dbReference type="NCBI Taxonomy" id="1293440"/>
    <lineage>
        <taxon>Bacteria</taxon>
        <taxon>Pseudomonadati</taxon>
        <taxon>Pseudomonadota</taxon>
        <taxon>Alphaproteobacteria</taxon>
        <taxon>Hyphomicrobiales</taxon>
        <taxon>Kaistiaceae</taxon>
        <taxon>Kaistia</taxon>
    </lineage>
</organism>
<dbReference type="CDD" id="cd13399">
    <property type="entry name" value="Slt35-like"/>
    <property type="match status" value="1"/>
</dbReference>
<dbReference type="InterPro" id="IPR036365">
    <property type="entry name" value="PGBD-like_sf"/>
</dbReference>
<dbReference type="NCBIfam" id="TIGR02283">
    <property type="entry name" value="MltB_2"/>
    <property type="match status" value="1"/>
</dbReference>
<dbReference type="InterPro" id="IPR002477">
    <property type="entry name" value="Peptidoglycan-bd-like"/>
</dbReference>
<evidence type="ECO:0000313" key="3">
    <source>
        <dbReference type="EMBL" id="MBB3931601.1"/>
    </source>
</evidence>
<feature type="domain" description="Transglycosylase SLT" evidence="2">
    <location>
        <begin position="48"/>
        <end position="342"/>
    </location>
</feature>
<dbReference type="InterPro" id="IPR043426">
    <property type="entry name" value="MltB-like"/>
</dbReference>
<dbReference type="EMBL" id="JACIDS010000003">
    <property type="protein sequence ID" value="MBB3931601.1"/>
    <property type="molecule type" value="Genomic_DNA"/>
</dbReference>
<sequence>MMATGTIAAARMPMGVRRPFALAAAALLAVGLMLCAGGAAFADAAGARFVQSFWPTAKKAGISRSVYDRALANFTPDPDVLAKASNQAEFVKPIWEYLDGAVSAKRLENGREALATYGRQLAQIEAAYGVDRYVVVAIWGMESSYGQVLKNEKIVKNTIRSLATLAYMGGSRAKYGRQQLIAALKILQKGDITARGMTGSWAGAMGHTQFIPTTYLAYAVDADGDGRRDIWNSEVDALASTANYLAKMGWRRGETWGYEVELPAGFDWRLADGSKSAPLSQWRKIGITRVAGRPFPQFDETARLYAPAGAGGPAFLLLPNFRVIKRYNNADAYALGVGHLSDRLRGGGAFVSGWSRDARPLTSAERAEIQELLARRGFYQGTVDGKIGEGTRTAIRTYQHRAGLVADGYPSTELLQRLRAGG</sequence>
<protein>
    <submittedName>
        <fullName evidence="3">Membrane-bound lytic murein transglycosylase B</fullName>
    </submittedName>
</protein>
<dbReference type="InterPro" id="IPR036366">
    <property type="entry name" value="PGBDSf"/>
</dbReference>
<dbReference type="InterPro" id="IPR023346">
    <property type="entry name" value="Lysozyme-like_dom_sf"/>
</dbReference>
<dbReference type="Proteomes" id="UP000553963">
    <property type="component" value="Unassembled WGS sequence"/>
</dbReference>
<evidence type="ECO:0000259" key="1">
    <source>
        <dbReference type="Pfam" id="PF01471"/>
    </source>
</evidence>
<dbReference type="PANTHER" id="PTHR30163">
    <property type="entry name" value="MEMBRANE-BOUND LYTIC MUREIN TRANSGLYCOSYLASE B"/>
    <property type="match status" value="1"/>
</dbReference>
<accession>A0A840ARZ1</accession>
<dbReference type="Gene3D" id="1.10.530.10">
    <property type="match status" value="1"/>
</dbReference>
<comment type="caution">
    <text evidence="3">The sequence shown here is derived from an EMBL/GenBank/DDBJ whole genome shotgun (WGS) entry which is preliminary data.</text>
</comment>
<dbReference type="Pfam" id="PF01471">
    <property type="entry name" value="PG_binding_1"/>
    <property type="match status" value="1"/>
</dbReference>
<feature type="domain" description="Peptidoglycan binding-like" evidence="1">
    <location>
        <begin position="363"/>
        <end position="418"/>
    </location>
</feature>
<keyword evidence="4" id="KW-1185">Reference proteome</keyword>
<dbReference type="RefSeq" id="WP_246409614.1">
    <property type="nucleotide sequence ID" value="NZ_JACIDS010000003.1"/>
</dbReference>